<dbReference type="Gene3D" id="1.10.8.10">
    <property type="entry name" value="DNA helicase RuvA subunit, C-terminal domain"/>
    <property type="match status" value="1"/>
</dbReference>
<keyword evidence="3" id="KW-0597">Phosphoprotein</keyword>
<feature type="region of interest" description="Disordered" evidence="4">
    <location>
        <begin position="754"/>
        <end position="790"/>
    </location>
</feature>
<dbReference type="PANTHER" id="PTHR16308">
    <property type="entry name" value="UBIQUITIN ASSOCIATED PROTEIN 2-LIKE/LINGERER"/>
    <property type="match status" value="1"/>
</dbReference>
<evidence type="ECO:0000256" key="3">
    <source>
        <dbReference type="ARBA" id="ARBA00022553"/>
    </source>
</evidence>
<gene>
    <name evidence="6" type="primary">LOC105366938</name>
</gene>
<dbReference type="PANTHER" id="PTHR16308:SF13">
    <property type="entry name" value="PROTEIN LINGERER"/>
    <property type="match status" value="1"/>
</dbReference>
<feature type="compositionally biased region" description="Polar residues" evidence="4">
    <location>
        <begin position="120"/>
        <end position="131"/>
    </location>
</feature>
<proteinExistence type="predicted"/>
<dbReference type="KEGG" id="csol:105366938"/>
<dbReference type="GO" id="GO:0005634">
    <property type="term" value="C:nucleus"/>
    <property type="evidence" value="ECO:0007669"/>
    <property type="project" value="TreeGrafter"/>
</dbReference>
<dbReference type="GO" id="GO:0005737">
    <property type="term" value="C:cytoplasm"/>
    <property type="evidence" value="ECO:0007669"/>
    <property type="project" value="UniProtKB-SubCell"/>
</dbReference>
<feature type="compositionally biased region" description="Low complexity" evidence="4">
    <location>
        <begin position="992"/>
        <end position="1016"/>
    </location>
</feature>
<dbReference type="GeneID" id="105366938"/>
<feature type="compositionally biased region" description="Polar residues" evidence="4">
    <location>
        <begin position="216"/>
        <end position="225"/>
    </location>
</feature>
<feature type="compositionally biased region" description="Low complexity" evidence="4">
    <location>
        <begin position="770"/>
        <end position="790"/>
    </location>
</feature>
<keyword evidence="5" id="KW-1185">Reference proteome</keyword>
<feature type="compositionally biased region" description="Polar residues" evidence="4">
    <location>
        <begin position="1"/>
        <end position="20"/>
    </location>
</feature>
<evidence type="ECO:0000256" key="2">
    <source>
        <dbReference type="ARBA" id="ARBA00022490"/>
    </source>
</evidence>
<dbReference type="InterPro" id="IPR051833">
    <property type="entry name" value="TC-DDR_regulator"/>
</dbReference>
<feature type="region of interest" description="Disordered" evidence="4">
    <location>
        <begin position="172"/>
        <end position="237"/>
    </location>
</feature>
<dbReference type="InterPro" id="IPR022166">
    <property type="entry name" value="UBAP2/Lig"/>
</dbReference>
<dbReference type="Pfam" id="PF12478">
    <property type="entry name" value="UBAP2-Lig"/>
    <property type="match status" value="1"/>
</dbReference>
<dbReference type="Proteomes" id="UP000695007">
    <property type="component" value="Unplaced"/>
</dbReference>
<accession>A0AAJ6YTD5</accession>
<evidence type="ECO:0000313" key="6">
    <source>
        <dbReference type="RefSeq" id="XP_011503847.1"/>
    </source>
</evidence>
<feature type="region of interest" description="Disordered" evidence="4">
    <location>
        <begin position="712"/>
        <end position="733"/>
    </location>
</feature>
<sequence>MSSCNRSLSATKSNSKTKSLQGKADHQIKSSDLLKCDKFQHKSDQLRQTNIIDNRINSKEDVAWQERIKQVMDLTRRSEDEVIMALHDSDGDLNRAVNDLLEGVSPEWEVKKKKARPTGGSKQNSEQSVVSDNLDWEDKRCFNSDGTTRIRGRVSHINRGWRRRENKENEKNIEEIKFETAHGNSRRGRGISGRSGRGGRGGGRGLGPRTFANRGESISSNSHTFNRPIDTWTGNEEHPTNLKEIKKDSWSTIDTTEDWDSEEYTGSLADTKVFTPSTLINENVITSDKKKCQEMSSIKIVQSSNLLIPSESSKLLNQENIIQEQSCQSHKNIASIHLPHSLDNMNRGSLSAAQSEYFTQLSQQSSDCLNVNSGHNTFLNVPQRQIKHRPRLPPPSKIPSTAVEMPGDALNTSIGFLDVQFGALEFGADANINDGSNQEKFNSSGSNSGISCIEQNSITTKTVVNSLNSLSVEAVKVSCQKFNPTSKLLLSDNQNIANEHSINSQSGFTSRNTPTQSMDMQKQDLNSQTSLSNSTFDVTVTYQSSKPSYPTSVTACNYNAYSCNVQANPTSFTCPTTSCNSNNFSVIPSVSQTGYNSSYTQSSITTFSQTSSCNTSGIYNQTPTTSQGYQSTSGFTTPISQYQSQSASTNTSSNNSYINTVYPNSSTFQSTAQPYQPSNTTFTSSISQGTSVYSNTVQSVYSNAYPSYGCQNQAVSQDHKPSTNKELSFESNTTTSSTSLVTTTCTLSLTSSSVNTSQTKTTMSNAVPKSSVNGLVPNNNNSSSSISGSGTSGNIAPILSHQYIMGQSVPYATFQQPHMYSYEDLQLMQQRLPHMPTTGYYDAALGYQTTGPVTSLGNSRNDALSGVQGVQGVQPVQGQYTSINDARFARTDSNASPVSSTMSQQTATQHQQPLMNPIPPGYAYFYGGGIMPASGFQYGTPAIYPQIATAGNAATSSGGYNTKPGNYGSGYGSGTNYDALSNSGPSGDYKNTATGFSTTQTSKTGSSSGNTSTAGTSTDINTTMYTKGHVALNKVNSYEKQAFHSATPPPFGLTNNQNASVISGYGAAHLFIPTVPHQLHQPVHQDSGNSTGQRSNNNSQNKAQIKPGYSASYWAGGN</sequence>
<comment type="subcellular location">
    <subcellularLocation>
        <location evidence="1">Cytoplasm</location>
    </subcellularLocation>
</comment>
<keyword evidence="2" id="KW-0963">Cytoplasm</keyword>
<dbReference type="InterPro" id="IPR009060">
    <property type="entry name" value="UBA-like_sf"/>
</dbReference>
<feature type="compositionally biased region" description="Polar residues" evidence="4">
    <location>
        <begin position="1084"/>
        <end position="1103"/>
    </location>
</feature>
<evidence type="ECO:0000256" key="4">
    <source>
        <dbReference type="SAM" id="MobiDB-lite"/>
    </source>
</evidence>
<feature type="compositionally biased region" description="Polar residues" evidence="4">
    <location>
        <begin position="758"/>
        <end position="768"/>
    </location>
</feature>
<feature type="region of interest" description="Disordered" evidence="4">
    <location>
        <begin position="109"/>
        <end position="131"/>
    </location>
</feature>
<feature type="region of interest" description="Disordered" evidence="4">
    <location>
        <begin position="991"/>
        <end position="1016"/>
    </location>
</feature>
<organism evidence="5 6">
    <name type="scientific">Ceratosolen solmsi marchali</name>
    <dbReference type="NCBI Taxonomy" id="326594"/>
    <lineage>
        <taxon>Eukaryota</taxon>
        <taxon>Metazoa</taxon>
        <taxon>Ecdysozoa</taxon>
        <taxon>Arthropoda</taxon>
        <taxon>Hexapoda</taxon>
        <taxon>Insecta</taxon>
        <taxon>Pterygota</taxon>
        <taxon>Neoptera</taxon>
        <taxon>Endopterygota</taxon>
        <taxon>Hymenoptera</taxon>
        <taxon>Apocrita</taxon>
        <taxon>Proctotrupomorpha</taxon>
        <taxon>Chalcidoidea</taxon>
        <taxon>Agaonidae</taxon>
        <taxon>Agaoninae</taxon>
        <taxon>Ceratosolen</taxon>
    </lineage>
</organism>
<feature type="region of interest" description="Disordered" evidence="4">
    <location>
        <begin position="502"/>
        <end position="521"/>
    </location>
</feature>
<dbReference type="SUPFAM" id="SSF46934">
    <property type="entry name" value="UBA-like"/>
    <property type="match status" value="1"/>
</dbReference>
<name>A0AAJ6YTD5_9HYME</name>
<feature type="region of interest" description="Disordered" evidence="4">
    <location>
        <begin position="1080"/>
        <end position="1118"/>
    </location>
</feature>
<dbReference type="AlphaFoldDB" id="A0AAJ6YTD5"/>
<feature type="compositionally biased region" description="Gly residues" evidence="4">
    <location>
        <begin position="190"/>
        <end position="206"/>
    </location>
</feature>
<feature type="region of interest" description="Disordered" evidence="4">
    <location>
        <begin position="1"/>
        <end position="27"/>
    </location>
</feature>
<dbReference type="RefSeq" id="XP_011503847.1">
    <property type="nucleotide sequence ID" value="XM_011505545.1"/>
</dbReference>
<reference evidence="6" key="1">
    <citation type="submission" date="2025-08" db="UniProtKB">
        <authorList>
            <consortium name="RefSeq"/>
        </authorList>
    </citation>
    <scope>IDENTIFICATION</scope>
</reference>
<protein>
    <submittedName>
        <fullName evidence="6">Protein lingerer isoform X1</fullName>
    </submittedName>
</protein>
<evidence type="ECO:0000313" key="5">
    <source>
        <dbReference type="Proteomes" id="UP000695007"/>
    </source>
</evidence>
<dbReference type="CTD" id="35771"/>
<dbReference type="CDD" id="cd14277">
    <property type="entry name" value="UBA_UBP2_like"/>
    <property type="match status" value="1"/>
</dbReference>
<evidence type="ECO:0000256" key="1">
    <source>
        <dbReference type="ARBA" id="ARBA00004496"/>
    </source>
</evidence>